<name>C2XZ04_BACMY</name>
<evidence type="ECO:0000256" key="2">
    <source>
        <dbReference type="PROSITE-ProRule" id="PRU01248"/>
    </source>
</evidence>
<comment type="caution">
    <text evidence="4">The sequence shown here is derived from an EMBL/GenBank/DDBJ whole genome shotgun (WGS) entry which is preliminary data.</text>
</comment>
<dbReference type="EMBL" id="ACMP01000108">
    <property type="protein sequence ID" value="EEL69090.1"/>
    <property type="molecule type" value="Genomic_DNA"/>
</dbReference>
<proteinExistence type="predicted"/>
<gene>
    <name evidence="4" type="ORF">bcere0026_39380</name>
</gene>
<dbReference type="AlphaFoldDB" id="C2XZ04"/>
<organism evidence="4">
    <name type="scientific">Bacillus mycoides</name>
    <dbReference type="NCBI Taxonomy" id="1405"/>
    <lineage>
        <taxon>Bacteria</taxon>
        <taxon>Bacillati</taxon>
        <taxon>Bacillota</taxon>
        <taxon>Bacilli</taxon>
        <taxon>Bacillales</taxon>
        <taxon>Bacillaceae</taxon>
        <taxon>Bacillus</taxon>
        <taxon>Bacillus cereus group</taxon>
    </lineage>
</organism>
<dbReference type="Gene3D" id="1.10.150.130">
    <property type="match status" value="1"/>
</dbReference>
<reference evidence="4" key="1">
    <citation type="journal article" date="2012" name="Genome Res.">
        <title>Genomic characterization of the Bacillus cereus sensu lato species: Backdrop to the evolution of Bacillus anthracis.</title>
        <authorList>
            <person name="Zwick M.E."/>
            <person name="Joseph S.J."/>
            <person name="Didelot X."/>
            <person name="Chen P.E."/>
            <person name="Bishop-Lilly K.A."/>
            <person name="Stewart A.C."/>
            <person name="Willner K."/>
            <person name="Nolan N."/>
            <person name="Lentz S."/>
            <person name="Thomason M.K."/>
            <person name="Sozhamannan S."/>
            <person name="Mateczun A.J."/>
            <person name="Du L."/>
            <person name="Read T.D."/>
        </authorList>
    </citation>
    <scope>NUCLEOTIDE SEQUENCE [LARGE SCALE GENOMIC DNA]</scope>
    <source>
        <strain evidence="4">AH603</strain>
    </source>
</reference>
<dbReference type="InterPro" id="IPR004107">
    <property type="entry name" value="Integrase_SAM-like_N"/>
</dbReference>
<dbReference type="HOGENOM" id="CLU_1923282_0_0_9"/>
<feature type="domain" description="Core-binding (CB)" evidence="3">
    <location>
        <begin position="1"/>
        <end position="98"/>
    </location>
</feature>
<evidence type="ECO:0000259" key="3">
    <source>
        <dbReference type="PROSITE" id="PS51900"/>
    </source>
</evidence>
<evidence type="ECO:0000313" key="4">
    <source>
        <dbReference type="EMBL" id="EEL69090.1"/>
    </source>
</evidence>
<dbReference type="GO" id="GO:0003677">
    <property type="term" value="F:DNA binding"/>
    <property type="evidence" value="ECO:0007669"/>
    <property type="project" value="UniProtKB-UniRule"/>
</dbReference>
<accession>C2XZ04</accession>
<dbReference type="Pfam" id="PF02899">
    <property type="entry name" value="Phage_int_SAM_1"/>
    <property type="match status" value="1"/>
</dbReference>
<evidence type="ECO:0000256" key="1">
    <source>
        <dbReference type="ARBA" id="ARBA00023125"/>
    </source>
</evidence>
<dbReference type="Proteomes" id="UP000001753">
    <property type="component" value="Chromosome"/>
</dbReference>
<keyword evidence="1 2" id="KW-0238">DNA-binding</keyword>
<dbReference type="InterPro" id="IPR044068">
    <property type="entry name" value="CB"/>
</dbReference>
<dbReference type="InterPro" id="IPR010998">
    <property type="entry name" value="Integrase_recombinase_N"/>
</dbReference>
<sequence length="126" mass="15027">MNVENFLLHCDAKHLSRKTIRSYDQTLKLFSSYLERELKITDVDKVKLLHIRTYIKYLRERGKYTFTSNTASEQINYPTRRTDYGKTISETTIANYLRNIIEQYCDNTEANLITTYLESPHLSYRD</sequence>
<protein>
    <submittedName>
        <fullName evidence="4">Integrase/recombinase (XerC/CodV family)</fullName>
    </submittedName>
</protein>
<dbReference type="PROSITE" id="PS51900">
    <property type="entry name" value="CB"/>
    <property type="match status" value="1"/>
</dbReference>
<dbReference type="GO" id="GO:0015074">
    <property type="term" value="P:DNA integration"/>
    <property type="evidence" value="ECO:0007669"/>
    <property type="project" value="InterPro"/>
</dbReference>